<dbReference type="KEGG" id="rci:RCIX1985"/>
<evidence type="ECO:0000313" key="12">
    <source>
        <dbReference type="Proteomes" id="UP000000663"/>
    </source>
</evidence>
<dbReference type="Gene3D" id="3.40.30.10">
    <property type="entry name" value="Glutaredoxin"/>
    <property type="match status" value="1"/>
</dbReference>
<accession>Q0W398</accession>
<keyword evidence="4" id="KW-0560">Oxidoreductase</keyword>
<sequence>MRKAVDVNSNAPEFAARDVRGTEFNIATFRGRNNLVIFFYRNSRCQTCREELKNLADYYGYISQQDGEVVAISTDNLDEAKNLAVDLKLPFRVISDPEHRIADLYGVFDTTTDTAYPALFLIDKNGVVRYRKIIEGLNDLVPGSDVANRLRDMGPGMGSHGGFNPRPSP</sequence>
<dbReference type="GO" id="GO:0045454">
    <property type="term" value="P:cell redox homeostasis"/>
    <property type="evidence" value="ECO:0007669"/>
    <property type="project" value="TreeGrafter"/>
</dbReference>
<evidence type="ECO:0000313" key="11">
    <source>
        <dbReference type="EMBL" id="CAJ37145.1"/>
    </source>
</evidence>
<dbReference type="GO" id="GO:0005737">
    <property type="term" value="C:cytoplasm"/>
    <property type="evidence" value="ECO:0007669"/>
    <property type="project" value="TreeGrafter"/>
</dbReference>
<evidence type="ECO:0000256" key="5">
    <source>
        <dbReference type="ARBA" id="ARBA00023157"/>
    </source>
</evidence>
<dbReference type="Proteomes" id="UP000000663">
    <property type="component" value="Chromosome"/>
</dbReference>
<dbReference type="GO" id="GO:0008379">
    <property type="term" value="F:thioredoxin peroxidase activity"/>
    <property type="evidence" value="ECO:0007669"/>
    <property type="project" value="TreeGrafter"/>
</dbReference>
<dbReference type="eggNOG" id="arCOG00310">
    <property type="taxonomic scope" value="Archaea"/>
</dbReference>
<dbReference type="AlphaFoldDB" id="Q0W398"/>
<gene>
    <name evidence="11" type="primary">bcp-3</name>
    <name evidence="11" type="ORF">RCIX1985</name>
</gene>
<keyword evidence="5" id="KW-1015">Disulfide bond</keyword>
<evidence type="ECO:0000256" key="2">
    <source>
        <dbReference type="ARBA" id="ARBA00022559"/>
    </source>
</evidence>
<dbReference type="SUPFAM" id="SSF52833">
    <property type="entry name" value="Thioredoxin-like"/>
    <property type="match status" value="1"/>
</dbReference>
<name>Q0W398_METAR</name>
<dbReference type="EMBL" id="AM114193">
    <property type="protein sequence ID" value="CAJ37145.1"/>
    <property type="molecule type" value="Genomic_DNA"/>
</dbReference>
<evidence type="ECO:0000256" key="8">
    <source>
        <dbReference type="ARBA" id="ARBA00038489"/>
    </source>
</evidence>
<evidence type="ECO:0000256" key="3">
    <source>
        <dbReference type="ARBA" id="ARBA00022862"/>
    </source>
</evidence>
<evidence type="ECO:0000256" key="9">
    <source>
        <dbReference type="ARBA" id="ARBA00049091"/>
    </source>
</evidence>
<evidence type="ECO:0000259" key="10">
    <source>
        <dbReference type="PROSITE" id="PS51352"/>
    </source>
</evidence>
<dbReference type="PROSITE" id="PS51352">
    <property type="entry name" value="THIOREDOXIN_2"/>
    <property type="match status" value="1"/>
</dbReference>
<organism evidence="11 12">
    <name type="scientific">Methanocella arvoryzae (strain DSM 22066 / NBRC 105507 / MRE50)</name>
    <dbReference type="NCBI Taxonomy" id="351160"/>
    <lineage>
        <taxon>Archaea</taxon>
        <taxon>Methanobacteriati</taxon>
        <taxon>Methanobacteriota</taxon>
        <taxon>Stenosarchaea group</taxon>
        <taxon>Methanomicrobia</taxon>
        <taxon>Methanocellales</taxon>
        <taxon>Methanocellaceae</taxon>
        <taxon>Methanocella</taxon>
    </lineage>
</organism>
<evidence type="ECO:0000256" key="1">
    <source>
        <dbReference type="ARBA" id="ARBA00013017"/>
    </source>
</evidence>
<dbReference type="PANTHER" id="PTHR42801:SF7">
    <property type="entry name" value="SLL1159 PROTEIN"/>
    <property type="match status" value="1"/>
</dbReference>
<dbReference type="STRING" id="351160.RCIX1985"/>
<keyword evidence="2" id="KW-0575">Peroxidase</keyword>
<dbReference type="InterPro" id="IPR000866">
    <property type="entry name" value="AhpC/TSA"/>
</dbReference>
<keyword evidence="12" id="KW-1185">Reference proteome</keyword>
<keyword evidence="6" id="KW-0676">Redox-active center</keyword>
<feature type="domain" description="Thioredoxin" evidence="10">
    <location>
        <begin position="5"/>
        <end position="155"/>
    </location>
</feature>
<dbReference type="EC" id="1.11.1.24" evidence="1"/>
<comment type="similarity">
    <text evidence="8">Belongs to the peroxiredoxin family. BCP/PrxQ subfamily.</text>
</comment>
<evidence type="ECO:0000256" key="6">
    <source>
        <dbReference type="ARBA" id="ARBA00023284"/>
    </source>
</evidence>
<comment type="catalytic activity">
    <reaction evidence="9">
        <text>a hydroperoxide + [thioredoxin]-dithiol = an alcohol + [thioredoxin]-disulfide + H2O</text>
        <dbReference type="Rhea" id="RHEA:62620"/>
        <dbReference type="Rhea" id="RHEA-COMP:10698"/>
        <dbReference type="Rhea" id="RHEA-COMP:10700"/>
        <dbReference type="ChEBI" id="CHEBI:15377"/>
        <dbReference type="ChEBI" id="CHEBI:29950"/>
        <dbReference type="ChEBI" id="CHEBI:30879"/>
        <dbReference type="ChEBI" id="CHEBI:35924"/>
        <dbReference type="ChEBI" id="CHEBI:50058"/>
        <dbReference type="EC" id="1.11.1.24"/>
    </reaction>
</comment>
<keyword evidence="3" id="KW-0049">Antioxidant</keyword>
<dbReference type="InterPro" id="IPR036249">
    <property type="entry name" value="Thioredoxin-like_sf"/>
</dbReference>
<dbReference type="GO" id="GO:0034599">
    <property type="term" value="P:cellular response to oxidative stress"/>
    <property type="evidence" value="ECO:0007669"/>
    <property type="project" value="TreeGrafter"/>
</dbReference>
<dbReference type="PANTHER" id="PTHR42801">
    <property type="entry name" value="THIOREDOXIN-DEPENDENT PEROXIDE REDUCTASE"/>
    <property type="match status" value="1"/>
</dbReference>
<reference evidence="11 12" key="1">
    <citation type="journal article" date="2006" name="Science">
        <title>Genome of rice cluster I archaea -- the key methane producers in the rice rhizosphere.</title>
        <authorList>
            <person name="Erkel C."/>
            <person name="Kube M."/>
            <person name="Reinhardt R."/>
            <person name="Liesack W."/>
        </authorList>
    </citation>
    <scope>NUCLEOTIDE SEQUENCE [LARGE SCALE GENOMIC DNA]</scope>
    <source>
        <strain evidence="12">DSM 22066 / NBRC 105507 / MRE50</strain>
    </source>
</reference>
<evidence type="ECO:0000256" key="7">
    <source>
        <dbReference type="ARBA" id="ARBA00032824"/>
    </source>
</evidence>
<protein>
    <recommendedName>
        <fullName evidence="1">thioredoxin-dependent peroxiredoxin</fullName>
        <ecNumber evidence="1">1.11.1.24</ecNumber>
    </recommendedName>
    <alternativeName>
        <fullName evidence="7">Thioredoxin peroxidase</fullName>
    </alternativeName>
</protein>
<dbReference type="Pfam" id="PF00578">
    <property type="entry name" value="AhpC-TSA"/>
    <property type="match status" value="1"/>
</dbReference>
<evidence type="ECO:0000256" key="4">
    <source>
        <dbReference type="ARBA" id="ARBA00023002"/>
    </source>
</evidence>
<dbReference type="InterPro" id="IPR013766">
    <property type="entry name" value="Thioredoxin_domain"/>
</dbReference>
<proteinExistence type="inferred from homology"/>
<dbReference type="InterPro" id="IPR050924">
    <property type="entry name" value="Peroxiredoxin_BCP/PrxQ"/>
</dbReference>